<feature type="transmembrane region" description="Helical" evidence="2">
    <location>
        <begin position="76"/>
        <end position="94"/>
    </location>
</feature>
<name>A0A3M2JU20_9CELL</name>
<evidence type="ECO:0000313" key="4">
    <source>
        <dbReference type="Proteomes" id="UP000269289"/>
    </source>
</evidence>
<keyword evidence="4" id="KW-1185">Reference proteome</keyword>
<dbReference type="InterPro" id="IPR021449">
    <property type="entry name" value="DUF3099"/>
</dbReference>
<dbReference type="AlphaFoldDB" id="A0A3M2JU20"/>
<feature type="transmembrane region" description="Helical" evidence="2">
    <location>
        <begin position="100"/>
        <end position="120"/>
    </location>
</feature>
<comment type="caution">
    <text evidence="3">The sequence shown here is derived from an EMBL/GenBank/DDBJ whole genome shotgun (WGS) entry which is preliminary data.</text>
</comment>
<feature type="compositionally biased region" description="Basic and acidic residues" evidence="1">
    <location>
        <begin position="148"/>
        <end position="165"/>
    </location>
</feature>
<evidence type="ECO:0000256" key="1">
    <source>
        <dbReference type="SAM" id="MobiDB-lite"/>
    </source>
</evidence>
<reference evidence="3 4" key="1">
    <citation type="submission" date="2018-10" db="EMBL/GenBank/DDBJ databases">
        <title>Isolation, diversity and antifungal activity of actinobacteria from wheat.</title>
        <authorList>
            <person name="Han C."/>
        </authorList>
    </citation>
    <scope>NUCLEOTIDE SEQUENCE [LARGE SCALE GENOMIC DNA]</scope>
    <source>
        <strain evidence="3 4">NEAU-YY56</strain>
    </source>
</reference>
<feature type="region of interest" description="Disordered" evidence="1">
    <location>
        <begin position="133"/>
        <end position="165"/>
    </location>
</feature>
<dbReference type="Pfam" id="PF11298">
    <property type="entry name" value="DUF3099"/>
    <property type="match status" value="1"/>
</dbReference>
<protein>
    <submittedName>
        <fullName evidence="3">DUF3099 domain-containing protein</fullName>
    </submittedName>
</protein>
<dbReference type="Proteomes" id="UP000269289">
    <property type="component" value="Unassembled WGS sequence"/>
</dbReference>
<proteinExistence type="predicted"/>
<keyword evidence="2" id="KW-0812">Transmembrane</keyword>
<dbReference type="EMBL" id="RFFI01000011">
    <property type="protein sequence ID" value="RMI13658.1"/>
    <property type="molecule type" value="Genomic_DNA"/>
</dbReference>
<keyword evidence="2" id="KW-0472">Membrane</keyword>
<accession>A0A3M2JU20</accession>
<feature type="region of interest" description="Disordered" evidence="1">
    <location>
        <begin position="45"/>
        <end position="64"/>
    </location>
</feature>
<organism evidence="3 4">
    <name type="scientific">Cellulomonas triticagri</name>
    <dbReference type="NCBI Taxonomy" id="2483352"/>
    <lineage>
        <taxon>Bacteria</taxon>
        <taxon>Bacillati</taxon>
        <taxon>Actinomycetota</taxon>
        <taxon>Actinomycetes</taxon>
        <taxon>Micrococcales</taxon>
        <taxon>Cellulomonadaceae</taxon>
        <taxon>Cellulomonas</taxon>
    </lineage>
</organism>
<gene>
    <name evidence="3" type="ORF">EBM89_03375</name>
</gene>
<sequence length="165" mass="17668">MHRRGTRCRATVVRFAQSPGRGCGATHGSRPRRAGGVRRTARLRSGVSRRTPDPAQSITSAPEPLGADQARRARRYLVQMGIRVVCFLLAALLWAHVPLWVSLTLIVGAVVLPYTAVLFANAGRERQAVGPVAVLPPSLPAGPAGTGDARDHRGERDDRTDGGPR</sequence>
<evidence type="ECO:0000313" key="3">
    <source>
        <dbReference type="EMBL" id="RMI13658.1"/>
    </source>
</evidence>
<evidence type="ECO:0000256" key="2">
    <source>
        <dbReference type="SAM" id="Phobius"/>
    </source>
</evidence>
<keyword evidence="2" id="KW-1133">Transmembrane helix</keyword>
<dbReference type="OrthoDB" id="4229919at2"/>